<feature type="non-terminal residue" evidence="1">
    <location>
        <position position="266"/>
    </location>
</feature>
<protein>
    <submittedName>
        <fullName evidence="1">Uncharacterized protein</fullName>
    </submittedName>
</protein>
<accession>X0V4G7</accession>
<reference evidence="1" key="1">
    <citation type="journal article" date="2014" name="Front. Microbiol.">
        <title>High frequency of phylogenetically diverse reductive dehalogenase-homologous genes in deep subseafloor sedimentary metagenomes.</title>
        <authorList>
            <person name="Kawai M."/>
            <person name="Futagami T."/>
            <person name="Toyoda A."/>
            <person name="Takaki Y."/>
            <person name="Nishi S."/>
            <person name="Hori S."/>
            <person name="Arai W."/>
            <person name="Tsubouchi T."/>
            <person name="Morono Y."/>
            <person name="Uchiyama I."/>
            <person name="Ito T."/>
            <person name="Fujiyama A."/>
            <person name="Inagaki F."/>
            <person name="Takami H."/>
        </authorList>
    </citation>
    <scope>NUCLEOTIDE SEQUENCE</scope>
    <source>
        <strain evidence="1">Expedition CK06-06</strain>
    </source>
</reference>
<name>X0V4G7_9ZZZZ</name>
<organism evidence="1">
    <name type="scientific">marine sediment metagenome</name>
    <dbReference type="NCBI Taxonomy" id="412755"/>
    <lineage>
        <taxon>unclassified sequences</taxon>
        <taxon>metagenomes</taxon>
        <taxon>ecological metagenomes</taxon>
    </lineage>
</organism>
<sequence>KIPLDYPYDIGLAGGYEVLAEALTYNAGMHLEPGDCIVVDSLPGVYKELDFHQWVNLTFAVKTMAIIGPWPEDPIGTTWTDGSMDVWWLWIWVDEDENGTLSQYDQIWMEKELGPYEAGWFRVNEINHPTEPSMVVQEKTIVEHQYDLACIGEPSLHKFKIQNAIYPPPGVTDPVPENNLGATEMLVACTDFADGEIAWVDTPPLPDPWNVDVSTAETRSVAVNAYNFHPTPGDFLVTLEASSPGLGIIPGGQMVDTDGDGWADNV</sequence>
<dbReference type="AlphaFoldDB" id="X0V4G7"/>
<comment type="caution">
    <text evidence="1">The sequence shown here is derived from an EMBL/GenBank/DDBJ whole genome shotgun (WGS) entry which is preliminary data.</text>
</comment>
<proteinExistence type="predicted"/>
<evidence type="ECO:0000313" key="1">
    <source>
        <dbReference type="EMBL" id="GAG06287.1"/>
    </source>
</evidence>
<feature type="non-terminal residue" evidence="1">
    <location>
        <position position="1"/>
    </location>
</feature>
<dbReference type="EMBL" id="BARS01026947">
    <property type="protein sequence ID" value="GAG06287.1"/>
    <property type="molecule type" value="Genomic_DNA"/>
</dbReference>
<gene>
    <name evidence="1" type="ORF">S01H1_42377</name>
</gene>